<evidence type="ECO:0000313" key="2">
    <source>
        <dbReference type="Proteomes" id="UP001172457"/>
    </source>
</evidence>
<dbReference type="Proteomes" id="UP001172457">
    <property type="component" value="Chromosome 2"/>
</dbReference>
<evidence type="ECO:0000313" key="1">
    <source>
        <dbReference type="EMBL" id="KAJ9562575.1"/>
    </source>
</evidence>
<sequence length="117" mass="13209">MNAPLRLSAPVPAVGSGLARQVQKHPAGWLRGVGSRRVGGQRSWRCSKKALEGLRMHQSCSNGSFILFIVSTITFLFTRYTRSQLRPLLPSDPKPLSYIDSLIPINKPTFRWIHRLR</sequence>
<organism evidence="1 2">
    <name type="scientific">Centaurea solstitialis</name>
    <name type="common">yellow star-thistle</name>
    <dbReference type="NCBI Taxonomy" id="347529"/>
    <lineage>
        <taxon>Eukaryota</taxon>
        <taxon>Viridiplantae</taxon>
        <taxon>Streptophyta</taxon>
        <taxon>Embryophyta</taxon>
        <taxon>Tracheophyta</taxon>
        <taxon>Spermatophyta</taxon>
        <taxon>Magnoliopsida</taxon>
        <taxon>eudicotyledons</taxon>
        <taxon>Gunneridae</taxon>
        <taxon>Pentapetalae</taxon>
        <taxon>asterids</taxon>
        <taxon>campanulids</taxon>
        <taxon>Asterales</taxon>
        <taxon>Asteraceae</taxon>
        <taxon>Carduoideae</taxon>
        <taxon>Cardueae</taxon>
        <taxon>Centaureinae</taxon>
        <taxon>Centaurea</taxon>
    </lineage>
</organism>
<protein>
    <submittedName>
        <fullName evidence="1">Uncharacterized protein</fullName>
    </submittedName>
</protein>
<comment type="caution">
    <text evidence="1">The sequence shown here is derived from an EMBL/GenBank/DDBJ whole genome shotgun (WGS) entry which is preliminary data.</text>
</comment>
<gene>
    <name evidence="1" type="ORF">OSB04_007735</name>
</gene>
<keyword evidence="2" id="KW-1185">Reference proteome</keyword>
<name>A0AA38TKF1_9ASTR</name>
<proteinExistence type="predicted"/>
<dbReference type="EMBL" id="JARYMX010000002">
    <property type="protein sequence ID" value="KAJ9562575.1"/>
    <property type="molecule type" value="Genomic_DNA"/>
</dbReference>
<dbReference type="AlphaFoldDB" id="A0AA38TKF1"/>
<accession>A0AA38TKF1</accession>
<reference evidence="1" key="1">
    <citation type="submission" date="2023-03" db="EMBL/GenBank/DDBJ databases">
        <title>Chromosome-scale reference genome and RAD-based genetic map of yellow starthistle (Centaurea solstitialis) reveal putative structural variation and QTLs associated with invader traits.</title>
        <authorList>
            <person name="Reatini B."/>
            <person name="Cang F.A."/>
            <person name="Jiang Q."/>
            <person name="Mckibben M.T.W."/>
            <person name="Barker M.S."/>
            <person name="Rieseberg L.H."/>
            <person name="Dlugosch K.M."/>
        </authorList>
    </citation>
    <scope>NUCLEOTIDE SEQUENCE</scope>
    <source>
        <strain evidence="1">CAN-66</strain>
        <tissue evidence="1">Leaf</tissue>
    </source>
</reference>